<keyword evidence="2" id="KW-1185">Reference proteome</keyword>
<gene>
    <name evidence="1" type="ORF">ACAOBT_LOCUS22851</name>
</gene>
<dbReference type="EMBL" id="CAKOFQ010007240">
    <property type="protein sequence ID" value="CAH1995797.1"/>
    <property type="molecule type" value="Genomic_DNA"/>
</dbReference>
<evidence type="ECO:0000313" key="1">
    <source>
        <dbReference type="EMBL" id="CAH1995797.1"/>
    </source>
</evidence>
<dbReference type="Proteomes" id="UP001152888">
    <property type="component" value="Unassembled WGS sequence"/>
</dbReference>
<evidence type="ECO:0000313" key="2">
    <source>
        <dbReference type="Proteomes" id="UP001152888"/>
    </source>
</evidence>
<comment type="caution">
    <text evidence="1">The sequence shown here is derived from an EMBL/GenBank/DDBJ whole genome shotgun (WGS) entry which is preliminary data.</text>
</comment>
<accession>A0A9P0PS93</accession>
<sequence>MSSEGFQAG</sequence>
<dbReference type="OrthoDB" id="10017160at2759"/>
<organism evidence="1 2">
    <name type="scientific">Acanthoscelides obtectus</name>
    <name type="common">Bean weevil</name>
    <name type="synonym">Bruchus obtectus</name>
    <dbReference type="NCBI Taxonomy" id="200917"/>
    <lineage>
        <taxon>Eukaryota</taxon>
        <taxon>Metazoa</taxon>
        <taxon>Ecdysozoa</taxon>
        <taxon>Arthropoda</taxon>
        <taxon>Hexapoda</taxon>
        <taxon>Insecta</taxon>
        <taxon>Pterygota</taxon>
        <taxon>Neoptera</taxon>
        <taxon>Endopterygota</taxon>
        <taxon>Coleoptera</taxon>
        <taxon>Polyphaga</taxon>
        <taxon>Cucujiformia</taxon>
        <taxon>Chrysomeloidea</taxon>
        <taxon>Chrysomelidae</taxon>
        <taxon>Bruchinae</taxon>
        <taxon>Bruchini</taxon>
        <taxon>Acanthoscelides</taxon>
    </lineage>
</organism>
<proteinExistence type="predicted"/>
<protein>
    <submittedName>
        <fullName evidence="1">Uncharacterized protein</fullName>
    </submittedName>
</protein>
<name>A0A9P0PS93_ACAOB</name>
<reference evidence="1" key="1">
    <citation type="submission" date="2022-03" db="EMBL/GenBank/DDBJ databases">
        <authorList>
            <person name="Sayadi A."/>
        </authorList>
    </citation>
    <scope>NUCLEOTIDE SEQUENCE</scope>
</reference>